<feature type="non-terminal residue" evidence="1">
    <location>
        <position position="96"/>
    </location>
</feature>
<dbReference type="EMBL" id="JACEIK010004011">
    <property type="protein sequence ID" value="MCD9643835.1"/>
    <property type="molecule type" value="Genomic_DNA"/>
</dbReference>
<evidence type="ECO:0000313" key="2">
    <source>
        <dbReference type="Proteomes" id="UP000823775"/>
    </source>
</evidence>
<proteinExistence type="predicted"/>
<keyword evidence="2" id="KW-1185">Reference proteome</keyword>
<comment type="caution">
    <text evidence="1">The sequence shown here is derived from an EMBL/GenBank/DDBJ whole genome shotgun (WGS) entry which is preliminary data.</text>
</comment>
<feature type="non-terminal residue" evidence="1">
    <location>
        <position position="1"/>
    </location>
</feature>
<reference evidence="1 2" key="1">
    <citation type="journal article" date="2021" name="BMC Genomics">
        <title>Datura genome reveals duplications of psychoactive alkaloid biosynthetic genes and high mutation rate following tissue culture.</title>
        <authorList>
            <person name="Rajewski A."/>
            <person name="Carter-House D."/>
            <person name="Stajich J."/>
            <person name="Litt A."/>
        </authorList>
    </citation>
    <scope>NUCLEOTIDE SEQUENCE [LARGE SCALE GENOMIC DNA]</scope>
    <source>
        <strain evidence="1">AR-01</strain>
    </source>
</reference>
<evidence type="ECO:0000313" key="1">
    <source>
        <dbReference type="EMBL" id="MCD9643835.1"/>
    </source>
</evidence>
<protein>
    <recommendedName>
        <fullName evidence="3">Transposase</fullName>
    </recommendedName>
</protein>
<dbReference type="Proteomes" id="UP000823775">
    <property type="component" value="Unassembled WGS sequence"/>
</dbReference>
<organism evidence="1 2">
    <name type="scientific">Datura stramonium</name>
    <name type="common">Jimsonweed</name>
    <name type="synonym">Common thornapple</name>
    <dbReference type="NCBI Taxonomy" id="4076"/>
    <lineage>
        <taxon>Eukaryota</taxon>
        <taxon>Viridiplantae</taxon>
        <taxon>Streptophyta</taxon>
        <taxon>Embryophyta</taxon>
        <taxon>Tracheophyta</taxon>
        <taxon>Spermatophyta</taxon>
        <taxon>Magnoliopsida</taxon>
        <taxon>eudicotyledons</taxon>
        <taxon>Gunneridae</taxon>
        <taxon>Pentapetalae</taxon>
        <taxon>asterids</taxon>
        <taxon>lamiids</taxon>
        <taxon>Solanales</taxon>
        <taxon>Solanaceae</taxon>
        <taxon>Solanoideae</taxon>
        <taxon>Datureae</taxon>
        <taxon>Datura</taxon>
    </lineage>
</organism>
<gene>
    <name evidence="1" type="ORF">HAX54_031687</name>
</gene>
<sequence length="96" mass="11052">KYHISTSLRSRIKNYEGVNLVVDLNYEVNKPEREMEVNSDDEVAESLIEAFASNQIQDIETEIQEDEQDSTANNYLNEVVHKEGLSLARRGTSRHK</sequence>
<name>A0ABS8V9H3_DATST</name>
<evidence type="ECO:0008006" key="3">
    <source>
        <dbReference type="Google" id="ProtNLM"/>
    </source>
</evidence>
<accession>A0ABS8V9H3</accession>